<reference evidence="3" key="1">
    <citation type="journal article" date="2016" name="Front. Microbiol.">
        <title>Molecular Keys to the Janthinobacterium and Duganella spp. Interaction with the Plant Pathogen Fusarium graminearum.</title>
        <authorList>
            <person name="Haack F.S."/>
            <person name="Poehlein A."/>
            <person name="Kroger C."/>
            <person name="Voigt C.A."/>
            <person name="Piepenbring M."/>
            <person name="Bode H.B."/>
            <person name="Daniel R."/>
            <person name="Schafer W."/>
            <person name="Streit W.R."/>
        </authorList>
    </citation>
    <scope>NUCLEOTIDE SEQUENCE [LARGE SCALE GENOMIC DNA]</scope>
    <source>
        <strain evidence="3">T54</strain>
    </source>
</reference>
<dbReference type="EMBL" id="LROM01000083">
    <property type="protein sequence ID" value="OFA00390.1"/>
    <property type="molecule type" value="Genomic_DNA"/>
</dbReference>
<evidence type="ECO:0000256" key="1">
    <source>
        <dbReference type="SAM" id="MobiDB-lite"/>
    </source>
</evidence>
<proteinExistence type="predicted"/>
<organism evidence="2 3">
    <name type="scientific">Duganella phyllosphaerae</name>
    <dbReference type="NCBI Taxonomy" id="762836"/>
    <lineage>
        <taxon>Bacteria</taxon>
        <taxon>Pseudomonadati</taxon>
        <taxon>Pseudomonadota</taxon>
        <taxon>Betaproteobacteria</taxon>
        <taxon>Burkholderiales</taxon>
        <taxon>Oxalobacteraceae</taxon>
        <taxon>Telluria group</taxon>
        <taxon>Duganella</taxon>
    </lineage>
</organism>
<evidence type="ECO:0000313" key="2">
    <source>
        <dbReference type="EMBL" id="OFA00390.1"/>
    </source>
</evidence>
<keyword evidence="3" id="KW-1185">Reference proteome</keyword>
<evidence type="ECO:0000313" key="3">
    <source>
        <dbReference type="Proteomes" id="UP000175989"/>
    </source>
</evidence>
<comment type="caution">
    <text evidence="2">The sequence shown here is derived from an EMBL/GenBank/DDBJ whole genome shotgun (WGS) entry which is preliminary data.</text>
</comment>
<dbReference type="Proteomes" id="UP000175989">
    <property type="component" value="Unassembled WGS sequence"/>
</dbReference>
<name>A0A1E7WMW3_9BURK</name>
<protein>
    <submittedName>
        <fullName evidence="2">Uncharacterized protein</fullName>
    </submittedName>
</protein>
<dbReference type="AlphaFoldDB" id="A0A1E7WMW3"/>
<sequence>MPATPAATPAPGENNAVYTSGLAVTAKPDSAPLMTTTSAAVKPCGASLKVNVISAVSPALSAARSLVMARVGGVPSTTSPASAPPMPALPALSL</sequence>
<accession>A0A1E7WMW3</accession>
<feature type="region of interest" description="Disordered" evidence="1">
    <location>
        <begin position="73"/>
        <end position="94"/>
    </location>
</feature>
<gene>
    <name evidence="2" type="ORF">DUPY_24190</name>
</gene>